<name>S4XES3_9CORY</name>
<protein>
    <submittedName>
        <fullName evidence="1">Uncharacterized protein</fullName>
    </submittedName>
</protein>
<evidence type="ECO:0000313" key="1">
    <source>
        <dbReference type="EMBL" id="AGP30110.1"/>
    </source>
</evidence>
<organism evidence="1 2">
    <name type="scientific">Corynebacterium terpenotabidum Y-11</name>
    <dbReference type="NCBI Taxonomy" id="1200352"/>
    <lineage>
        <taxon>Bacteria</taxon>
        <taxon>Bacillati</taxon>
        <taxon>Actinomycetota</taxon>
        <taxon>Actinomycetes</taxon>
        <taxon>Mycobacteriales</taxon>
        <taxon>Corynebacteriaceae</taxon>
        <taxon>Corynebacterium</taxon>
    </lineage>
</organism>
<dbReference type="HOGENOM" id="CLU_2507076_0_0_11"/>
<dbReference type="EMBL" id="CP003696">
    <property type="protein sequence ID" value="AGP30110.1"/>
    <property type="molecule type" value="Genomic_DNA"/>
</dbReference>
<dbReference type="RefSeq" id="WP_020440475.1">
    <property type="nucleotide sequence ID" value="NC_021663.1"/>
</dbReference>
<keyword evidence="2" id="KW-1185">Reference proteome</keyword>
<dbReference type="KEGG" id="cter:A606_02285"/>
<dbReference type="PATRIC" id="fig|1200352.3.peg.460"/>
<reference evidence="1 2" key="1">
    <citation type="submission" date="2012-06" db="EMBL/GenBank/DDBJ databases">
        <title>Complete genome sequence of Corynebacterium terpenotabidum Y-11 (=DSM 44721).</title>
        <authorList>
            <person name="Ruckert C."/>
            <person name="Albersmeier A."/>
            <person name="Al-Dilaimi A."/>
            <person name="Szczepanowski R."/>
            <person name="Kalinowski J."/>
        </authorList>
    </citation>
    <scope>NUCLEOTIDE SEQUENCE [LARGE SCALE GENOMIC DNA]</scope>
    <source>
        <strain evidence="1 2">Y-11</strain>
    </source>
</reference>
<sequence>MSKPLGPNDSQFILNVRVDKKFQHRIAAAQHFAGLTRTDIIETALDMLLDDADMDTISLASDTAWEYVQRCARANVKVTTNDAAA</sequence>
<dbReference type="Proteomes" id="UP000014809">
    <property type="component" value="Chromosome"/>
</dbReference>
<gene>
    <name evidence="1" type="ORF">A606_02285</name>
</gene>
<dbReference type="STRING" id="1200352.A606_02285"/>
<dbReference type="AlphaFoldDB" id="S4XES3"/>
<accession>S4XES3</accession>
<evidence type="ECO:0000313" key="2">
    <source>
        <dbReference type="Proteomes" id="UP000014809"/>
    </source>
</evidence>
<proteinExistence type="predicted"/>